<keyword evidence="1" id="KW-1133">Transmembrane helix</keyword>
<reference evidence="2 3" key="1">
    <citation type="submission" date="2018-10" db="EMBL/GenBank/DDBJ databases">
        <title>Brevibacterium genomes from Austrain hard cheese rinds.</title>
        <authorList>
            <person name="Anast J.M."/>
            <person name="Dzieciol M."/>
            <person name="Schultz D.L."/>
            <person name="Mann E."/>
            <person name="Wagner M."/>
            <person name="Schmitz-Esser S."/>
        </authorList>
    </citation>
    <scope>NUCLEOTIDE SEQUENCE [LARGE SCALE GENOMIC DNA]</scope>
    <source>
        <strain evidence="2 3">L261</strain>
    </source>
</reference>
<feature type="transmembrane region" description="Helical" evidence="1">
    <location>
        <begin position="12"/>
        <end position="31"/>
    </location>
</feature>
<dbReference type="AlphaFoldDB" id="A0A4Z0KIQ3"/>
<evidence type="ECO:0000256" key="1">
    <source>
        <dbReference type="SAM" id="Phobius"/>
    </source>
</evidence>
<dbReference type="EMBL" id="RHFF01000012">
    <property type="protein sequence ID" value="TGD38014.1"/>
    <property type="molecule type" value="Genomic_DNA"/>
</dbReference>
<feature type="transmembrane region" description="Helical" evidence="1">
    <location>
        <begin position="76"/>
        <end position="98"/>
    </location>
</feature>
<gene>
    <name evidence="2" type="ORF">EB834_12600</name>
</gene>
<keyword evidence="1" id="KW-0472">Membrane</keyword>
<keyword evidence="1" id="KW-0812">Transmembrane</keyword>
<evidence type="ECO:0008006" key="4">
    <source>
        <dbReference type="Google" id="ProtNLM"/>
    </source>
</evidence>
<comment type="caution">
    <text evidence="2">The sequence shown here is derived from an EMBL/GenBank/DDBJ whole genome shotgun (WGS) entry which is preliminary data.</text>
</comment>
<name>A0A4Z0KIQ3_BREAU</name>
<dbReference type="Proteomes" id="UP000297736">
    <property type="component" value="Unassembled WGS sequence"/>
</dbReference>
<feature type="transmembrane region" description="Helical" evidence="1">
    <location>
        <begin position="104"/>
        <end position="123"/>
    </location>
</feature>
<organism evidence="2 3">
    <name type="scientific">Brevibacterium aurantiacum</name>
    <dbReference type="NCBI Taxonomy" id="273384"/>
    <lineage>
        <taxon>Bacteria</taxon>
        <taxon>Bacillati</taxon>
        <taxon>Actinomycetota</taxon>
        <taxon>Actinomycetes</taxon>
        <taxon>Micrococcales</taxon>
        <taxon>Brevibacteriaceae</taxon>
        <taxon>Brevibacterium</taxon>
    </lineage>
</organism>
<accession>A0A4Z0KIQ3</accession>
<sequence>METKRRQILRIGFFADGVFKAIVALAMLVLYEPLTENQGVPGWLFLLTVVAVVSSAVAEIAYAVRNGAGRLTKHLLAYDAGWILVTIGALLLALRFGVPGWTLWFGYQLVASPIVAMVFFRGARFASHPA</sequence>
<feature type="transmembrane region" description="Helical" evidence="1">
    <location>
        <begin position="43"/>
        <end position="64"/>
    </location>
</feature>
<dbReference type="RefSeq" id="WP_135447766.1">
    <property type="nucleotide sequence ID" value="NZ_JABUXX010000003.1"/>
</dbReference>
<evidence type="ECO:0000313" key="3">
    <source>
        <dbReference type="Proteomes" id="UP000297736"/>
    </source>
</evidence>
<proteinExistence type="predicted"/>
<protein>
    <recommendedName>
        <fullName evidence="4">Integral membrane protein</fullName>
    </recommendedName>
</protein>
<evidence type="ECO:0000313" key="2">
    <source>
        <dbReference type="EMBL" id="TGD38014.1"/>
    </source>
</evidence>